<dbReference type="GO" id="GO:0008713">
    <property type="term" value="F:ADP-heptose-lipopolysaccharide heptosyltransferase activity"/>
    <property type="evidence" value="ECO:0007669"/>
    <property type="project" value="TreeGrafter"/>
</dbReference>
<dbReference type="InterPro" id="IPR051199">
    <property type="entry name" value="LPS_LOS_Heptosyltrfase"/>
</dbReference>
<dbReference type="RefSeq" id="WP_094307142.1">
    <property type="nucleotide sequence ID" value="NZ_NOWT01000052.1"/>
</dbReference>
<dbReference type="PANTHER" id="PTHR30160">
    <property type="entry name" value="TETRAACYLDISACCHARIDE 4'-KINASE-RELATED"/>
    <property type="match status" value="1"/>
</dbReference>
<evidence type="ECO:0008006" key="3">
    <source>
        <dbReference type="Google" id="ProtNLM"/>
    </source>
</evidence>
<evidence type="ECO:0000313" key="2">
    <source>
        <dbReference type="Proteomes" id="UP000215367"/>
    </source>
</evidence>
<dbReference type="Proteomes" id="UP000215367">
    <property type="component" value="Unassembled WGS sequence"/>
</dbReference>
<organism evidence="1 2">
    <name type="scientific">Azospirillum brasilense</name>
    <dbReference type="NCBI Taxonomy" id="192"/>
    <lineage>
        <taxon>Bacteria</taxon>
        <taxon>Pseudomonadati</taxon>
        <taxon>Pseudomonadota</taxon>
        <taxon>Alphaproteobacteria</taxon>
        <taxon>Rhodospirillales</taxon>
        <taxon>Azospirillaceae</taxon>
        <taxon>Azospirillum</taxon>
    </lineage>
</organism>
<accession>A0A235H3X1</accession>
<dbReference type="AlphaFoldDB" id="A0A235H3X1"/>
<sequence length="643" mass="69206">MLPVHFLTIVLNGDPFIRYHLEVFRQLPFPWHWHIVEGVAELVNDTAWSLSQGGRVPQDLHRDGLSSDGTSAYLDRIAAEEPGRVSVHRKPPGVFWRGKLEMVSAPLAAMTEECLLWQVDADELWTVEQITRARRMFLDSPWRTAALYLCHFFVGPSLLLDRLDSYGNHRSYEWLRTWRYRPGDSWQSHEPPRLTRPQPDGSAVDVGAANPFLHEETAAGGLVFQHFAYATREQVAFKEIYYGYDGAVRQWDALQTAGRAVGSGTLPLRDFFPWVTDAATVARAEHAMVEPLARPDAEGTWGFVPPAQGASTAPAVALLRGSGPAARRRTLVPGEPPPFPTDLIRSVGVFLPDGVGAVLRASGVLRELRRALPLARITVFATPDAEAALALCPYVNQRVTLPPLKGRAPDDALVTAVRQEIGQQFSGAFDLTINPGRGEDASFANRLMQDTGAPLRLGHRVGRPVRGYYADAFLTHVATTPAGLLGALTTGEPDPATEVWTSPAGERAAAALMAEGVPARWRCAVGLSASAGTGSLSELCRRLAARGDTALILIGEEAARGAAARIAGETGTACLNAVGRLGFDGLCALLRRCDLFVGTGAPAEDIAVAAMLPMVGTGPEHGDPTAGAMESAIAAWLAGRVRL</sequence>
<proteinExistence type="predicted"/>
<dbReference type="EMBL" id="NOWT01000052">
    <property type="protein sequence ID" value="OYD80528.1"/>
    <property type="molecule type" value="Genomic_DNA"/>
</dbReference>
<evidence type="ECO:0000313" key="1">
    <source>
        <dbReference type="EMBL" id="OYD80528.1"/>
    </source>
</evidence>
<reference evidence="1 2" key="1">
    <citation type="submission" date="2017-07" db="EMBL/GenBank/DDBJ databases">
        <title>Whole genome sequence of Azospirillum brasilense 2A1, a potential biofertilizer strain.</title>
        <authorList>
            <person name="Fontana C.A."/>
            <person name="Toffoli L.M."/>
            <person name="Salazar S.M."/>
            <person name="Puglisi E."/>
            <person name="Pedraza R."/>
            <person name="Bassi D."/>
            <person name="Cocconcelli P.S."/>
        </authorList>
    </citation>
    <scope>NUCLEOTIDE SEQUENCE [LARGE SCALE GENOMIC DNA]</scope>
    <source>
        <strain evidence="1 2">2A1</strain>
        <plasmid evidence="1">unnamed</plasmid>
    </source>
</reference>
<geneLocation type="plasmid" evidence="1">
    <name>unnamed</name>
</geneLocation>
<keyword evidence="1" id="KW-0614">Plasmid</keyword>
<dbReference type="GO" id="GO:0005829">
    <property type="term" value="C:cytosol"/>
    <property type="evidence" value="ECO:0007669"/>
    <property type="project" value="TreeGrafter"/>
</dbReference>
<protein>
    <recommendedName>
        <fullName evidence="3">ADP-heptose:LPS heptosyltransferase</fullName>
    </recommendedName>
</protein>
<name>A0A235H3X1_AZOBR</name>
<dbReference type="GO" id="GO:0009244">
    <property type="term" value="P:lipopolysaccharide core region biosynthetic process"/>
    <property type="evidence" value="ECO:0007669"/>
    <property type="project" value="TreeGrafter"/>
</dbReference>
<comment type="caution">
    <text evidence="1">The sequence shown here is derived from an EMBL/GenBank/DDBJ whole genome shotgun (WGS) entry which is preliminary data.</text>
</comment>
<dbReference type="SUPFAM" id="SSF53756">
    <property type="entry name" value="UDP-Glycosyltransferase/glycogen phosphorylase"/>
    <property type="match status" value="1"/>
</dbReference>
<dbReference type="Gene3D" id="3.40.50.2000">
    <property type="entry name" value="Glycogen Phosphorylase B"/>
    <property type="match status" value="2"/>
</dbReference>
<gene>
    <name evidence="1" type="ORF">CHT98_30675</name>
</gene>